<evidence type="ECO:0000313" key="7">
    <source>
        <dbReference type="Proteomes" id="UP000734854"/>
    </source>
</evidence>
<accession>A0A8J5GSW9</accession>
<evidence type="ECO:0000256" key="3">
    <source>
        <dbReference type="ARBA" id="ARBA00022729"/>
    </source>
</evidence>
<dbReference type="InterPro" id="IPR017853">
    <property type="entry name" value="GH"/>
</dbReference>
<dbReference type="EMBL" id="JACMSC010000007">
    <property type="protein sequence ID" value="KAG6514372.1"/>
    <property type="molecule type" value="Genomic_DNA"/>
</dbReference>
<dbReference type="InterPro" id="IPR025287">
    <property type="entry name" value="WAK_GUB"/>
</dbReference>
<proteinExistence type="inferred from homology"/>
<organism evidence="6 7">
    <name type="scientific">Zingiber officinale</name>
    <name type="common">Ginger</name>
    <name type="synonym">Amomum zingiber</name>
    <dbReference type="NCBI Taxonomy" id="94328"/>
    <lineage>
        <taxon>Eukaryota</taxon>
        <taxon>Viridiplantae</taxon>
        <taxon>Streptophyta</taxon>
        <taxon>Embryophyta</taxon>
        <taxon>Tracheophyta</taxon>
        <taxon>Spermatophyta</taxon>
        <taxon>Magnoliopsida</taxon>
        <taxon>Liliopsida</taxon>
        <taxon>Zingiberales</taxon>
        <taxon>Zingiberaceae</taxon>
        <taxon>Zingiber</taxon>
    </lineage>
</organism>
<evidence type="ECO:0000259" key="5">
    <source>
        <dbReference type="Pfam" id="PF13947"/>
    </source>
</evidence>
<dbReference type="PANTHER" id="PTHR10353">
    <property type="entry name" value="GLYCOSYL HYDROLASE"/>
    <property type="match status" value="1"/>
</dbReference>
<comment type="similarity">
    <text evidence="2 4">Belongs to the glycosyl hydrolase 1 family.</text>
</comment>
<reference evidence="6 7" key="1">
    <citation type="submission" date="2020-08" db="EMBL/GenBank/DDBJ databases">
        <title>Plant Genome Project.</title>
        <authorList>
            <person name="Zhang R.-G."/>
        </authorList>
    </citation>
    <scope>NUCLEOTIDE SEQUENCE [LARGE SCALE GENOMIC DNA]</scope>
    <source>
        <tissue evidence="6">Rhizome</tissue>
    </source>
</reference>
<dbReference type="GO" id="GO:0005975">
    <property type="term" value="P:carbohydrate metabolic process"/>
    <property type="evidence" value="ECO:0007669"/>
    <property type="project" value="InterPro"/>
</dbReference>
<dbReference type="GO" id="GO:0030247">
    <property type="term" value="F:polysaccharide binding"/>
    <property type="evidence" value="ECO:0007669"/>
    <property type="project" value="InterPro"/>
</dbReference>
<keyword evidence="7" id="KW-1185">Reference proteome</keyword>
<dbReference type="Gene3D" id="3.20.20.80">
    <property type="entry name" value="Glycosidases"/>
    <property type="match status" value="1"/>
</dbReference>
<dbReference type="AlphaFoldDB" id="A0A8J5GSW9"/>
<dbReference type="GO" id="GO:0016020">
    <property type="term" value="C:membrane"/>
    <property type="evidence" value="ECO:0007669"/>
    <property type="project" value="UniProtKB-SubCell"/>
</dbReference>
<keyword evidence="3" id="KW-0732">Signal</keyword>
<protein>
    <recommendedName>
        <fullName evidence="5">Wall-associated receptor kinase galacturonan-binding domain-containing protein</fullName>
    </recommendedName>
</protein>
<feature type="domain" description="Wall-associated receptor kinase galacturonan-binding" evidence="5">
    <location>
        <begin position="106"/>
        <end position="171"/>
    </location>
</feature>
<dbReference type="Pfam" id="PF00232">
    <property type="entry name" value="Glyco_hydro_1"/>
    <property type="match status" value="1"/>
</dbReference>
<dbReference type="SUPFAM" id="SSF51445">
    <property type="entry name" value="(Trans)glycosidases"/>
    <property type="match status" value="1"/>
</dbReference>
<evidence type="ECO:0000256" key="2">
    <source>
        <dbReference type="ARBA" id="ARBA00010838"/>
    </source>
</evidence>
<dbReference type="InterPro" id="IPR001360">
    <property type="entry name" value="Glyco_hydro_1"/>
</dbReference>
<evidence type="ECO:0000256" key="4">
    <source>
        <dbReference type="RuleBase" id="RU003690"/>
    </source>
</evidence>
<name>A0A8J5GSW9_ZINOF</name>
<evidence type="ECO:0000313" key="6">
    <source>
        <dbReference type="EMBL" id="KAG6514372.1"/>
    </source>
</evidence>
<dbReference type="GO" id="GO:0008422">
    <property type="term" value="F:beta-glucosidase activity"/>
    <property type="evidence" value="ECO:0007669"/>
    <property type="project" value="TreeGrafter"/>
</dbReference>
<evidence type="ECO:0000256" key="1">
    <source>
        <dbReference type="ARBA" id="ARBA00004167"/>
    </source>
</evidence>
<comment type="caution">
    <text evidence="6">The sequence shown here is derived from an EMBL/GenBank/DDBJ whole genome shotgun (WGS) entry which is preliminary data.</text>
</comment>
<gene>
    <name evidence="6" type="ORF">ZIOFF_024725</name>
</gene>
<dbReference type="Proteomes" id="UP000734854">
    <property type="component" value="Unassembled WGS sequence"/>
</dbReference>
<dbReference type="PANTHER" id="PTHR10353:SF29">
    <property type="entry name" value="BETA-GLUCOSIDASE 11"/>
    <property type="match status" value="1"/>
</dbReference>
<sequence>MKVEGAAAEGGRTPCIWDTFAHEGRAEDKRTGDIVADEYHKYKEDVKLMHDMGLDAYRFSISWSRVIPNGRGPVNPEGVQYYNNLINEVKKYAPPLCFCRCSSSSCPSAPFSCGLFHDISHPFRRTTDPPQCGDRMYELTCDSDKATISIGSTHYLITQLSYKRGTIRLVDPKFASGSCGLPSQSLSPSYLSSSGFDHYQNGWWASFISCRRRIEAQSLYQLVPCLSNENNTFVYVVVADKGNSLSYLYPSCHFVSMILAAEVRRH</sequence>
<dbReference type="Pfam" id="PF13947">
    <property type="entry name" value="GUB_WAK_bind"/>
    <property type="match status" value="1"/>
</dbReference>
<comment type="subcellular location">
    <subcellularLocation>
        <location evidence="1">Membrane</location>
        <topology evidence="1">Single-pass membrane protein</topology>
    </subcellularLocation>
</comment>